<accession>A0A916Z4S5</accession>
<reference evidence="5" key="1">
    <citation type="journal article" date="2014" name="Int. J. Syst. Evol. Microbiol.">
        <title>Complete genome sequence of Corynebacterium casei LMG S-19264T (=DSM 44701T), isolated from a smear-ripened cheese.</title>
        <authorList>
            <consortium name="US DOE Joint Genome Institute (JGI-PGF)"/>
            <person name="Walter F."/>
            <person name="Albersmeier A."/>
            <person name="Kalinowski J."/>
            <person name="Ruckert C."/>
        </authorList>
    </citation>
    <scope>NUCLEOTIDE SEQUENCE</scope>
    <source>
        <strain evidence="5">CGMCC 1.15178</strain>
    </source>
</reference>
<dbReference type="Pfam" id="PF00535">
    <property type="entry name" value="Glycos_transf_2"/>
    <property type="match status" value="1"/>
</dbReference>
<dbReference type="InterPro" id="IPR029044">
    <property type="entry name" value="Nucleotide-diphossugar_trans"/>
</dbReference>
<evidence type="ECO:0000256" key="1">
    <source>
        <dbReference type="ARBA" id="ARBA00006739"/>
    </source>
</evidence>
<comment type="similarity">
    <text evidence="1">Belongs to the glycosyltransferase 2 family.</text>
</comment>
<dbReference type="EMBL" id="BMHP01000002">
    <property type="protein sequence ID" value="GGD76214.1"/>
    <property type="molecule type" value="Genomic_DNA"/>
</dbReference>
<dbReference type="Proteomes" id="UP000612456">
    <property type="component" value="Unassembled WGS sequence"/>
</dbReference>
<organism evidence="5 6">
    <name type="scientific">Paenibacillus nasutitermitis</name>
    <dbReference type="NCBI Taxonomy" id="1652958"/>
    <lineage>
        <taxon>Bacteria</taxon>
        <taxon>Bacillati</taxon>
        <taxon>Bacillota</taxon>
        <taxon>Bacilli</taxon>
        <taxon>Bacillales</taxon>
        <taxon>Paenibacillaceae</taxon>
        <taxon>Paenibacillus</taxon>
    </lineage>
</organism>
<dbReference type="AlphaFoldDB" id="A0A916Z4S5"/>
<feature type="domain" description="Glycosyltransferase 2-like" evidence="4">
    <location>
        <begin position="6"/>
        <end position="171"/>
    </location>
</feature>
<keyword evidence="3 5" id="KW-0808">Transferase</keyword>
<keyword evidence="6" id="KW-1185">Reference proteome</keyword>
<protein>
    <submittedName>
        <fullName evidence="5">Glycosyl transferase family 2</fullName>
    </submittedName>
</protein>
<evidence type="ECO:0000256" key="2">
    <source>
        <dbReference type="ARBA" id="ARBA00022676"/>
    </source>
</evidence>
<dbReference type="RefSeq" id="WP_188993490.1">
    <property type="nucleotide sequence ID" value="NZ_BMHP01000002.1"/>
</dbReference>
<dbReference type="SUPFAM" id="SSF53448">
    <property type="entry name" value="Nucleotide-diphospho-sugar transferases"/>
    <property type="match status" value="1"/>
</dbReference>
<evidence type="ECO:0000259" key="4">
    <source>
        <dbReference type="Pfam" id="PF00535"/>
    </source>
</evidence>
<gene>
    <name evidence="5" type="primary">cps4I</name>
    <name evidence="5" type="ORF">GCM10010911_37820</name>
</gene>
<dbReference type="InterPro" id="IPR050834">
    <property type="entry name" value="Glycosyltransf_2"/>
</dbReference>
<name>A0A916Z4S5_9BACL</name>
<sequence length="313" mass="36436">MGNLVSVIMTTYNEELVWVKEALDSIMTQTYSNMEVIIVVDKPDEQGVIALLRQYEARYEQVKVLVNERNIGLALSLNKAFAVARGDYIARMDADDICEPERIELQVQLLEQNPNIHLVSSNCKYIDSDGVLTGEQKIGSKRPDKVKKGLMYTNFLIHPSWLMRREVFDKLGGYREFECSQDYDFLLRMISQNYHILLTEQKLVRYRLRDSSISSSRGFKQYLIAKYIRKLHDEREKSGTDSFSLESLEDYLSKNQLQLKNEKFTQSHHKFTDVRQAGSKLDKLTKASACLLYSKYSRDLLINSVFYKFAIRM</sequence>
<reference evidence="5" key="2">
    <citation type="submission" date="2020-09" db="EMBL/GenBank/DDBJ databases">
        <authorList>
            <person name="Sun Q."/>
            <person name="Zhou Y."/>
        </authorList>
    </citation>
    <scope>NUCLEOTIDE SEQUENCE</scope>
    <source>
        <strain evidence="5">CGMCC 1.15178</strain>
    </source>
</reference>
<comment type="caution">
    <text evidence="5">The sequence shown here is derived from an EMBL/GenBank/DDBJ whole genome shotgun (WGS) entry which is preliminary data.</text>
</comment>
<evidence type="ECO:0000256" key="3">
    <source>
        <dbReference type="ARBA" id="ARBA00022679"/>
    </source>
</evidence>
<evidence type="ECO:0000313" key="6">
    <source>
        <dbReference type="Proteomes" id="UP000612456"/>
    </source>
</evidence>
<dbReference type="Gene3D" id="3.90.550.10">
    <property type="entry name" value="Spore Coat Polysaccharide Biosynthesis Protein SpsA, Chain A"/>
    <property type="match status" value="1"/>
</dbReference>
<dbReference type="GO" id="GO:0016757">
    <property type="term" value="F:glycosyltransferase activity"/>
    <property type="evidence" value="ECO:0007669"/>
    <property type="project" value="UniProtKB-KW"/>
</dbReference>
<proteinExistence type="inferred from homology"/>
<evidence type="ECO:0000313" key="5">
    <source>
        <dbReference type="EMBL" id="GGD76214.1"/>
    </source>
</evidence>
<keyword evidence="2" id="KW-0328">Glycosyltransferase</keyword>
<dbReference type="PANTHER" id="PTHR43685">
    <property type="entry name" value="GLYCOSYLTRANSFERASE"/>
    <property type="match status" value="1"/>
</dbReference>
<dbReference type="InterPro" id="IPR001173">
    <property type="entry name" value="Glyco_trans_2-like"/>
</dbReference>
<dbReference type="PANTHER" id="PTHR43685:SF5">
    <property type="entry name" value="GLYCOSYLTRANSFERASE EPSE-RELATED"/>
    <property type="match status" value="1"/>
</dbReference>